<evidence type="ECO:0000313" key="1">
    <source>
        <dbReference type="EMBL" id="CAI6339634.1"/>
    </source>
</evidence>
<dbReference type="EMBL" id="CAOQHR010000009">
    <property type="protein sequence ID" value="CAI6339634.1"/>
    <property type="molecule type" value="Genomic_DNA"/>
</dbReference>
<dbReference type="OrthoDB" id="2851338at2759"/>
<proteinExistence type="predicted"/>
<comment type="caution">
    <text evidence="1">The sequence shown here is derived from an EMBL/GenBank/DDBJ whole genome shotgun (WGS) entry which is preliminary data.</text>
</comment>
<keyword evidence="2" id="KW-1185">Reference proteome</keyword>
<reference evidence="1" key="1">
    <citation type="submission" date="2023-01" db="EMBL/GenBank/DDBJ databases">
        <authorList>
            <person name="Van Ghelder C."/>
            <person name="Rancurel C."/>
        </authorList>
    </citation>
    <scope>NUCLEOTIDE SEQUENCE</scope>
    <source>
        <strain evidence="1">CNCM I-4278</strain>
    </source>
</reference>
<gene>
    <name evidence="1" type="ORF">PDIGIT_LOCUS12797</name>
</gene>
<accession>A0A9W4XPL2</accession>
<organism evidence="1 2">
    <name type="scientific">Periconia digitata</name>
    <dbReference type="NCBI Taxonomy" id="1303443"/>
    <lineage>
        <taxon>Eukaryota</taxon>
        <taxon>Fungi</taxon>
        <taxon>Dikarya</taxon>
        <taxon>Ascomycota</taxon>
        <taxon>Pezizomycotina</taxon>
        <taxon>Dothideomycetes</taxon>
        <taxon>Pleosporomycetidae</taxon>
        <taxon>Pleosporales</taxon>
        <taxon>Massarineae</taxon>
        <taxon>Periconiaceae</taxon>
        <taxon>Periconia</taxon>
    </lineage>
</organism>
<dbReference type="AlphaFoldDB" id="A0A9W4XPL2"/>
<evidence type="ECO:0000313" key="2">
    <source>
        <dbReference type="Proteomes" id="UP001152607"/>
    </source>
</evidence>
<dbReference type="Proteomes" id="UP001152607">
    <property type="component" value="Unassembled WGS sequence"/>
</dbReference>
<name>A0A9W4XPL2_9PLEO</name>
<sequence>MSTGREREGCVAAWRYRCRDPSRLCPYLAIYSAVRNKSFIKSAEFGNTNQYHELLPEGGPI</sequence>
<protein>
    <submittedName>
        <fullName evidence="1">Uncharacterized protein</fullName>
    </submittedName>
</protein>